<sequence>MITTDLNYQINTLRPKMSAAAHFIPPSRPMTNIYTGGEFHVSGITPDHALCANMGETDLGL</sequence>
<dbReference type="Proteomes" id="UP001428290">
    <property type="component" value="Unassembled WGS sequence"/>
</dbReference>
<name>A0ABP9X753_9CHLR</name>
<comment type="caution">
    <text evidence="1">The sequence shown here is derived from an EMBL/GenBank/DDBJ whole genome shotgun (WGS) entry which is preliminary data.</text>
</comment>
<proteinExistence type="predicted"/>
<gene>
    <name evidence="1" type="ORF">Hgul01_05047</name>
</gene>
<protein>
    <submittedName>
        <fullName evidence="1">Uncharacterized protein</fullName>
    </submittedName>
</protein>
<evidence type="ECO:0000313" key="2">
    <source>
        <dbReference type="Proteomes" id="UP001428290"/>
    </source>
</evidence>
<accession>A0ABP9X753</accession>
<organism evidence="1 2">
    <name type="scientific">Herpetosiphon gulosus</name>
    <dbReference type="NCBI Taxonomy" id="1973496"/>
    <lineage>
        <taxon>Bacteria</taxon>
        <taxon>Bacillati</taxon>
        <taxon>Chloroflexota</taxon>
        <taxon>Chloroflexia</taxon>
        <taxon>Herpetosiphonales</taxon>
        <taxon>Herpetosiphonaceae</taxon>
        <taxon>Herpetosiphon</taxon>
    </lineage>
</organism>
<keyword evidence="2" id="KW-1185">Reference proteome</keyword>
<evidence type="ECO:0000313" key="1">
    <source>
        <dbReference type="EMBL" id="GAA5531222.1"/>
    </source>
</evidence>
<reference evidence="1 2" key="1">
    <citation type="submission" date="2024-02" db="EMBL/GenBank/DDBJ databases">
        <title>Herpetosiphon gulosus NBRC 112829.</title>
        <authorList>
            <person name="Ichikawa N."/>
            <person name="Katano-Makiyama Y."/>
            <person name="Hidaka K."/>
        </authorList>
    </citation>
    <scope>NUCLEOTIDE SEQUENCE [LARGE SCALE GENOMIC DNA]</scope>
    <source>
        <strain evidence="1 2">NBRC 112829</strain>
    </source>
</reference>
<dbReference type="EMBL" id="BAABRU010000037">
    <property type="protein sequence ID" value="GAA5531222.1"/>
    <property type="molecule type" value="Genomic_DNA"/>
</dbReference>